<dbReference type="SUPFAM" id="SSF56935">
    <property type="entry name" value="Porins"/>
    <property type="match status" value="1"/>
</dbReference>
<reference evidence="13" key="1">
    <citation type="submission" date="2020-10" db="EMBL/GenBank/DDBJ databases">
        <title>Microbiome of the Black Sea water column analyzed by genome centric metagenomics.</title>
        <authorList>
            <person name="Cabello-Yeves P.J."/>
            <person name="Callieri C."/>
            <person name="Picazo A."/>
            <person name="Mehrshad M."/>
            <person name="Haro-Moreno J.M."/>
            <person name="Roda-Garcia J."/>
            <person name="Dzembekova N."/>
            <person name="Slabakova V."/>
            <person name="Slabakova N."/>
            <person name="Moncheva S."/>
            <person name="Rodriguez-Valera F."/>
        </authorList>
    </citation>
    <scope>NUCLEOTIDE SEQUENCE</scope>
    <source>
        <strain evidence="13">BS307-5m-G49</strain>
    </source>
</reference>
<dbReference type="PRINTS" id="PR00182">
    <property type="entry name" value="ECOLNEIPORIN"/>
</dbReference>
<keyword evidence="5" id="KW-0812">Transmembrane</keyword>
<evidence type="ECO:0000256" key="7">
    <source>
        <dbReference type="ARBA" id="ARBA00023065"/>
    </source>
</evidence>
<dbReference type="InterPro" id="IPR002299">
    <property type="entry name" value="Porin_Neis"/>
</dbReference>
<dbReference type="GO" id="GO:0009279">
    <property type="term" value="C:cell outer membrane"/>
    <property type="evidence" value="ECO:0007669"/>
    <property type="project" value="UniProtKB-SubCell"/>
</dbReference>
<dbReference type="AlphaFoldDB" id="A0A937HZ65"/>
<keyword evidence="10" id="KW-0998">Cell outer membrane</keyword>
<name>A0A937HZ65_9GAMM</name>
<dbReference type="PRINTS" id="PR00184">
    <property type="entry name" value="NEISSPPORIN"/>
</dbReference>
<keyword evidence="6 11" id="KW-0732">Signal</keyword>
<feature type="chain" id="PRO_5037190206" evidence="11">
    <location>
        <begin position="22"/>
        <end position="260"/>
    </location>
</feature>
<dbReference type="Pfam" id="PF13609">
    <property type="entry name" value="Porin_4"/>
    <property type="match status" value="1"/>
</dbReference>
<evidence type="ECO:0000313" key="14">
    <source>
        <dbReference type="Proteomes" id="UP000744438"/>
    </source>
</evidence>
<evidence type="ECO:0000256" key="6">
    <source>
        <dbReference type="ARBA" id="ARBA00022729"/>
    </source>
</evidence>
<dbReference type="EMBL" id="JADHQC010000015">
    <property type="protein sequence ID" value="MBL6811851.1"/>
    <property type="molecule type" value="Genomic_DNA"/>
</dbReference>
<evidence type="ECO:0000256" key="2">
    <source>
        <dbReference type="ARBA" id="ARBA00011233"/>
    </source>
</evidence>
<evidence type="ECO:0000256" key="10">
    <source>
        <dbReference type="ARBA" id="ARBA00023237"/>
    </source>
</evidence>
<proteinExistence type="predicted"/>
<dbReference type="GO" id="GO:0046930">
    <property type="term" value="C:pore complex"/>
    <property type="evidence" value="ECO:0007669"/>
    <property type="project" value="UniProtKB-KW"/>
</dbReference>
<evidence type="ECO:0000256" key="4">
    <source>
        <dbReference type="ARBA" id="ARBA00022452"/>
    </source>
</evidence>
<feature type="signal peptide" evidence="11">
    <location>
        <begin position="1"/>
        <end position="21"/>
    </location>
</feature>
<evidence type="ECO:0000256" key="1">
    <source>
        <dbReference type="ARBA" id="ARBA00004571"/>
    </source>
</evidence>
<dbReference type="Proteomes" id="UP000744438">
    <property type="component" value="Unassembled WGS sequence"/>
</dbReference>
<dbReference type="PANTHER" id="PTHR34501">
    <property type="entry name" value="PROTEIN YDDL-RELATED"/>
    <property type="match status" value="1"/>
</dbReference>
<dbReference type="InterPro" id="IPR050298">
    <property type="entry name" value="Gram-neg_bact_OMP"/>
</dbReference>
<comment type="subunit">
    <text evidence="2">Homotrimer.</text>
</comment>
<gene>
    <name evidence="13" type="ORF">ISQ63_03075</name>
</gene>
<evidence type="ECO:0000313" key="13">
    <source>
        <dbReference type="EMBL" id="MBL6811851.1"/>
    </source>
</evidence>
<dbReference type="GO" id="GO:0034220">
    <property type="term" value="P:monoatomic ion transmembrane transport"/>
    <property type="evidence" value="ECO:0007669"/>
    <property type="project" value="InterPro"/>
</dbReference>
<organism evidence="13 14">
    <name type="scientific">SAR86 cluster bacterium</name>
    <dbReference type="NCBI Taxonomy" id="2030880"/>
    <lineage>
        <taxon>Bacteria</taxon>
        <taxon>Pseudomonadati</taxon>
        <taxon>Pseudomonadota</taxon>
        <taxon>Gammaproteobacteria</taxon>
        <taxon>SAR86 cluster</taxon>
    </lineage>
</organism>
<dbReference type="CDD" id="cd00342">
    <property type="entry name" value="gram_neg_porins"/>
    <property type="match status" value="1"/>
</dbReference>
<keyword evidence="4" id="KW-1134">Transmembrane beta strand</keyword>
<dbReference type="InterPro" id="IPR001702">
    <property type="entry name" value="Porin_Gram-ve"/>
</dbReference>
<feature type="non-terminal residue" evidence="13">
    <location>
        <position position="260"/>
    </location>
</feature>
<evidence type="ECO:0000256" key="5">
    <source>
        <dbReference type="ARBA" id="ARBA00022692"/>
    </source>
</evidence>
<evidence type="ECO:0000256" key="3">
    <source>
        <dbReference type="ARBA" id="ARBA00022448"/>
    </source>
</evidence>
<dbReference type="InterPro" id="IPR023614">
    <property type="entry name" value="Porin_dom_sf"/>
</dbReference>
<dbReference type="Gene3D" id="2.40.160.10">
    <property type="entry name" value="Porin"/>
    <property type="match status" value="1"/>
</dbReference>
<keyword evidence="8" id="KW-0626">Porin</keyword>
<dbReference type="PANTHER" id="PTHR34501:SF9">
    <property type="entry name" value="MAJOR OUTER MEMBRANE PROTEIN P.IA"/>
    <property type="match status" value="1"/>
</dbReference>
<dbReference type="InterPro" id="IPR033900">
    <property type="entry name" value="Gram_neg_porin_domain"/>
</dbReference>
<accession>A0A937HZ65</accession>
<feature type="domain" description="Porin" evidence="12">
    <location>
        <begin position="10"/>
        <end position="259"/>
    </location>
</feature>
<comment type="subcellular location">
    <subcellularLocation>
        <location evidence="1">Cell outer membrane</location>
        <topology evidence="1">Multi-pass membrane protein</topology>
    </subcellularLocation>
</comment>
<evidence type="ECO:0000259" key="12">
    <source>
        <dbReference type="Pfam" id="PF13609"/>
    </source>
</evidence>
<keyword evidence="7" id="KW-0406">Ion transport</keyword>
<evidence type="ECO:0000256" key="11">
    <source>
        <dbReference type="SAM" id="SignalP"/>
    </source>
</evidence>
<keyword evidence="3" id="KW-0813">Transport</keyword>
<keyword evidence="9" id="KW-0472">Membrane</keyword>
<evidence type="ECO:0000256" key="8">
    <source>
        <dbReference type="ARBA" id="ARBA00023114"/>
    </source>
</evidence>
<protein>
    <submittedName>
        <fullName evidence="13">Porin</fullName>
    </submittedName>
</protein>
<sequence length="260" mass="27512">MNKFKAIFVSALVLISMSAISAPKVYGKLNIAVNNDGSDGVNEKEIDLVSNASRIGFKGKVDMKNGLTGIYKIEYEVDITNDDTKSKAFNQRNSFVGLKGGFGTIKLGTHDTPLKLAQLKADLFNDLKGDIKNMTDGENRIGSFVGYDSPVFGGGVSISVGVGKGKDDGVANTDLDGEFGTNLSASLKYDIDVIQFVLATEKASIKGYDHNRLGMMIPAGPVTIGLIHTTTESTVGNSKDYDATTISIAGKVADGKGKVK</sequence>
<evidence type="ECO:0000256" key="9">
    <source>
        <dbReference type="ARBA" id="ARBA00023136"/>
    </source>
</evidence>
<comment type="caution">
    <text evidence="13">The sequence shown here is derived from an EMBL/GenBank/DDBJ whole genome shotgun (WGS) entry which is preliminary data.</text>
</comment>
<dbReference type="GO" id="GO:0015288">
    <property type="term" value="F:porin activity"/>
    <property type="evidence" value="ECO:0007669"/>
    <property type="project" value="UniProtKB-KW"/>
</dbReference>